<dbReference type="InterPro" id="IPR000917">
    <property type="entry name" value="Sulfatase_N"/>
</dbReference>
<evidence type="ECO:0000256" key="2">
    <source>
        <dbReference type="ARBA" id="ARBA00008779"/>
    </source>
</evidence>
<feature type="transmembrane region" description="Helical" evidence="7">
    <location>
        <begin position="7"/>
        <end position="26"/>
    </location>
</feature>
<comment type="caution">
    <text evidence="9">The sequence shown here is derived from an EMBL/GenBank/DDBJ whole genome shotgun (WGS) entry which is preliminary data.</text>
</comment>
<comment type="similarity">
    <text evidence="2">Belongs to the sulfatase family.</text>
</comment>
<dbReference type="InterPro" id="IPR047115">
    <property type="entry name" value="ARSB"/>
</dbReference>
<evidence type="ECO:0000256" key="6">
    <source>
        <dbReference type="ARBA" id="ARBA00023180"/>
    </source>
</evidence>
<organism evidence="9 10">
    <name type="scientific">Tropilaelaps mercedesae</name>
    <dbReference type="NCBI Taxonomy" id="418985"/>
    <lineage>
        <taxon>Eukaryota</taxon>
        <taxon>Metazoa</taxon>
        <taxon>Ecdysozoa</taxon>
        <taxon>Arthropoda</taxon>
        <taxon>Chelicerata</taxon>
        <taxon>Arachnida</taxon>
        <taxon>Acari</taxon>
        <taxon>Parasitiformes</taxon>
        <taxon>Mesostigmata</taxon>
        <taxon>Gamasina</taxon>
        <taxon>Dermanyssoidea</taxon>
        <taxon>Laelapidae</taxon>
        <taxon>Tropilaelaps</taxon>
    </lineage>
</organism>
<dbReference type="PROSITE" id="PS00149">
    <property type="entry name" value="SULFATASE_2"/>
    <property type="match status" value="1"/>
</dbReference>
<dbReference type="PROSITE" id="PS00523">
    <property type="entry name" value="SULFATASE_1"/>
    <property type="match status" value="1"/>
</dbReference>
<comment type="cofactor">
    <cofactor evidence="1">
        <name>Ca(2+)</name>
        <dbReference type="ChEBI" id="CHEBI:29108"/>
    </cofactor>
</comment>
<dbReference type="EMBL" id="MNPL01000042">
    <property type="protein sequence ID" value="OQR80395.1"/>
    <property type="molecule type" value="Genomic_DNA"/>
</dbReference>
<dbReference type="AlphaFoldDB" id="A0A1V9Y3W3"/>
<dbReference type="STRING" id="418985.A0A1V9Y3W3"/>
<keyword evidence="6" id="KW-0325">Glycoprotein</keyword>
<keyword evidence="7" id="KW-1133">Transmembrane helix</keyword>
<evidence type="ECO:0000256" key="7">
    <source>
        <dbReference type="SAM" id="Phobius"/>
    </source>
</evidence>
<keyword evidence="7" id="KW-0472">Membrane</keyword>
<keyword evidence="10" id="KW-1185">Reference proteome</keyword>
<dbReference type="Proteomes" id="UP000192247">
    <property type="component" value="Unassembled WGS sequence"/>
</dbReference>
<evidence type="ECO:0000259" key="8">
    <source>
        <dbReference type="Pfam" id="PF00884"/>
    </source>
</evidence>
<dbReference type="GO" id="GO:0008484">
    <property type="term" value="F:sulfuric ester hydrolase activity"/>
    <property type="evidence" value="ECO:0007669"/>
    <property type="project" value="InterPro"/>
</dbReference>
<keyword evidence="4" id="KW-0378">Hydrolase</keyword>
<evidence type="ECO:0000313" key="9">
    <source>
        <dbReference type="EMBL" id="OQR80395.1"/>
    </source>
</evidence>
<dbReference type="InterPro" id="IPR024607">
    <property type="entry name" value="Sulfatase_CS"/>
</dbReference>
<evidence type="ECO:0000313" key="10">
    <source>
        <dbReference type="Proteomes" id="UP000192247"/>
    </source>
</evidence>
<dbReference type="Pfam" id="PF00884">
    <property type="entry name" value="Sulfatase"/>
    <property type="match status" value="1"/>
</dbReference>
<dbReference type="Gene3D" id="3.30.1120.10">
    <property type="match status" value="1"/>
</dbReference>
<evidence type="ECO:0000256" key="4">
    <source>
        <dbReference type="ARBA" id="ARBA00022801"/>
    </source>
</evidence>
<accession>A0A1V9Y3W3</accession>
<dbReference type="GO" id="GO:0046872">
    <property type="term" value="F:metal ion binding"/>
    <property type="evidence" value="ECO:0007669"/>
    <property type="project" value="UniProtKB-KW"/>
</dbReference>
<reference evidence="9 10" key="1">
    <citation type="journal article" date="2017" name="Gigascience">
        <title>Draft genome of the honey bee ectoparasitic mite, Tropilaelaps mercedesae, is shaped by the parasitic life history.</title>
        <authorList>
            <person name="Dong X."/>
            <person name="Armstrong S.D."/>
            <person name="Xia D."/>
            <person name="Makepeace B.L."/>
            <person name="Darby A.C."/>
            <person name="Kadowaki T."/>
        </authorList>
    </citation>
    <scope>NUCLEOTIDE SEQUENCE [LARGE SCALE GENOMIC DNA]</scope>
    <source>
        <strain evidence="9">Wuxi-XJTLU</strain>
    </source>
</reference>
<keyword evidence="5" id="KW-0106">Calcium</keyword>
<dbReference type="InterPro" id="IPR017850">
    <property type="entry name" value="Alkaline_phosphatase_core_sf"/>
</dbReference>
<dbReference type="PANTHER" id="PTHR10342">
    <property type="entry name" value="ARYLSULFATASE"/>
    <property type="match status" value="1"/>
</dbReference>
<name>A0A1V9Y3W3_9ACAR</name>
<dbReference type="OrthoDB" id="103349at2759"/>
<protein>
    <submittedName>
        <fullName evidence="9">Arylsulfatase B-like</fullName>
    </submittedName>
</protein>
<sequence length="483" mass="53919">MRLKDCISITVIVLIVMVVSPLALFVPEATGGESYDLKQDVRIILPPRRPSRPPVYTADNITSSENQTVTDSVENADNAVPKFVVNWLDDKILLKLRTYVRTKSVSSKKKKNIIFILADDLGWDDVSFHGSSQIPTPNLDSLASSGVILNKHYAQPMCTPSRAALMTGLYPYHTGMQNYVIRTGEPWGLPLNLKLLPQHLKELGYSTHAVGKWHLGMFKEAYLPLQRGFDTFLGYTNGFIDYYSHKHISKGAGGVDFFDGNTPRNVDGYATEVFTNRSLDIISNQKEDSPPMFLYLAHLAPHRATEANPFQAPTATVKEFENYVHVHNRTTYAAMVAELDRSVGRIVQALHDKNLLKDTLIVFSSDNGGQNIGALSNVASNWPLRGEKRTLFEGGTRVAAFAWSADLNKPRRVEQGLMHLVDWLPTLIRYAGGDPASLGKLDGVDQWEMISKGAPSNRREVIYNINYVDQSAAIRDNRFKLVI</sequence>
<evidence type="ECO:0000256" key="5">
    <source>
        <dbReference type="ARBA" id="ARBA00022837"/>
    </source>
</evidence>
<feature type="domain" description="Sulfatase N-terminal" evidence="8">
    <location>
        <begin position="111"/>
        <end position="432"/>
    </location>
</feature>
<dbReference type="Gene3D" id="3.40.720.10">
    <property type="entry name" value="Alkaline Phosphatase, subunit A"/>
    <property type="match status" value="1"/>
</dbReference>
<dbReference type="CDD" id="cd16029">
    <property type="entry name" value="4-S"/>
    <property type="match status" value="1"/>
</dbReference>
<dbReference type="InParanoid" id="A0A1V9Y3W3"/>
<evidence type="ECO:0000256" key="1">
    <source>
        <dbReference type="ARBA" id="ARBA00001913"/>
    </source>
</evidence>
<feature type="non-terminal residue" evidence="9">
    <location>
        <position position="483"/>
    </location>
</feature>
<keyword evidence="7" id="KW-0812">Transmembrane</keyword>
<gene>
    <name evidence="9" type="ORF">BIW11_05083</name>
</gene>
<dbReference type="SUPFAM" id="SSF53649">
    <property type="entry name" value="Alkaline phosphatase-like"/>
    <property type="match status" value="1"/>
</dbReference>
<keyword evidence="3" id="KW-0479">Metal-binding</keyword>
<evidence type="ECO:0000256" key="3">
    <source>
        <dbReference type="ARBA" id="ARBA00022723"/>
    </source>
</evidence>
<dbReference type="PANTHER" id="PTHR10342:SF273">
    <property type="entry name" value="RE14504P"/>
    <property type="match status" value="1"/>
</dbReference>
<proteinExistence type="inferred from homology"/>